<dbReference type="Proteomes" id="UP000183567">
    <property type="component" value="Unassembled WGS sequence"/>
</dbReference>
<evidence type="ECO:0000313" key="1">
    <source>
        <dbReference type="EMBL" id="OJA12778.1"/>
    </source>
</evidence>
<gene>
    <name evidence="1" type="ORF">AZE42_14163</name>
</gene>
<accession>A0A1J8QTK4</accession>
<organism evidence="1 2">
    <name type="scientific">Rhizopogon vesiculosus</name>
    <dbReference type="NCBI Taxonomy" id="180088"/>
    <lineage>
        <taxon>Eukaryota</taxon>
        <taxon>Fungi</taxon>
        <taxon>Dikarya</taxon>
        <taxon>Basidiomycota</taxon>
        <taxon>Agaricomycotina</taxon>
        <taxon>Agaricomycetes</taxon>
        <taxon>Agaricomycetidae</taxon>
        <taxon>Boletales</taxon>
        <taxon>Suillineae</taxon>
        <taxon>Rhizopogonaceae</taxon>
        <taxon>Rhizopogon</taxon>
    </lineage>
</organism>
<name>A0A1J8QTK4_9AGAM</name>
<sequence length="8" mass="891">MKGCQHST</sequence>
<evidence type="ECO:0000313" key="2">
    <source>
        <dbReference type="Proteomes" id="UP000183567"/>
    </source>
</evidence>
<dbReference type="EMBL" id="LVVM01004511">
    <property type="protein sequence ID" value="OJA12778.1"/>
    <property type="molecule type" value="Genomic_DNA"/>
</dbReference>
<reference evidence="1 2" key="1">
    <citation type="submission" date="2016-03" db="EMBL/GenBank/DDBJ databases">
        <title>Comparative genomics of the ectomycorrhizal sister species Rhizopogon vinicolor and Rhizopogon vesiculosus (Basidiomycota: Boletales) reveals a divergence of the mating type B locus.</title>
        <authorList>
            <person name="Mujic A.B."/>
            <person name="Kuo A."/>
            <person name="Tritt A."/>
            <person name="Lipzen A."/>
            <person name="Chen C."/>
            <person name="Johnson J."/>
            <person name="Sharma A."/>
            <person name="Barry K."/>
            <person name="Grigoriev I.V."/>
            <person name="Spatafora J.W."/>
        </authorList>
    </citation>
    <scope>NUCLEOTIDE SEQUENCE [LARGE SCALE GENOMIC DNA]</scope>
    <source>
        <strain evidence="1 2">AM-OR11-056</strain>
    </source>
</reference>
<comment type="caution">
    <text evidence="1">The sequence shown here is derived from an EMBL/GenBank/DDBJ whole genome shotgun (WGS) entry which is preliminary data.</text>
</comment>
<protein>
    <submittedName>
        <fullName evidence="1">Uncharacterized protein</fullName>
    </submittedName>
</protein>
<keyword evidence="2" id="KW-1185">Reference proteome</keyword>
<proteinExistence type="predicted"/>